<keyword evidence="2" id="KW-1133">Transmembrane helix</keyword>
<dbReference type="PANTHER" id="PTHR35896:SF3">
    <property type="entry name" value="MAJOR FACILITATOR SUPERFAMILY TRANSPORTER"/>
    <property type="match status" value="1"/>
</dbReference>
<keyword evidence="2" id="KW-0812">Transmembrane</keyword>
<feature type="transmembrane region" description="Helical" evidence="2">
    <location>
        <begin position="55"/>
        <end position="77"/>
    </location>
</feature>
<feature type="region of interest" description="Disordered" evidence="1">
    <location>
        <begin position="12"/>
        <end position="42"/>
    </location>
</feature>
<dbReference type="GeneID" id="54328461"/>
<name>A0A5M9MMF1_9EURO</name>
<keyword evidence="2" id="KW-0472">Membrane</keyword>
<comment type="caution">
    <text evidence="3">The sequence shown here is derived from an EMBL/GenBank/DDBJ whole genome shotgun (WGS) entry which is preliminary data.</text>
</comment>
<dbReference type="EMBL" id="QUQM01000004">
    <property type="protein sequence ID" value="KAA8647076.1"/>
    <property type="molecule type" value="Genomic_DNA"/>
</dbReference>
<organism evidence="3 4">
    <name type="scientific">Aspergillus tanneri</name>
    <dbReference type="NCBI Taxonomy" id="1220188"/>
    <lineage>
        <taxon>Eukaryota</taxon>
        <taxon>Fungi</taxon>
        <taxon>Dikarya</taxon>
        <taxon>Ascomycota</taxon>
        <taxon>Pezizomycotina</taxon>
        <taxon>Eurotiomycetes</taxon>
        <taxon>Eurotiomycetidae</taxon>
        <taxon>Eurotiales</taxon>
        <taxon>Aspergillaceae</taxon>
        <taxon>Aspergillus</taxon>
        <taxon>Aspergillus subgen. Circumdati</taxon>
    </lineage>
</organism>
<feature type="compositionally biased region" description="Basic and acidic residues" evidence="1">
    <location>
        <begin position="23"/>
        <end position="32"/>
    </location>
</feature>
<gene>
    <name evidence="3" type="ORF">ATNIH1004_005759</name>
</gene>
<dbReference type="PANTHER" id="PTHR35896">
    <property type="entry name" value="IG-LIKE DOMAIN-CONTAINING PROTEIN"/>
    <property type="match status" value="1"/>
</dbReference>
<evidence type="ECO:0000313" key="3">
    <source>
        <dbReference type="EMBL" id="KAA8647076.1"/>
    </source>
</evidence>
<proteinExistence type="predicted"/>
<dbReference type="InterPro" id="IPR053008">
    <property type="entry name" value="Phomopsin_biosynth_assoc"/>
</dbReference>
<dbReference type="OrthoDB" id="3501153at2759"/>
<reference evidence="3 4" key="1">
    <citation type="submission" date="2019-08" db="EMBL/GenBank/DDBJ databases">
        <title>The genome sequence of a newly discovered highly antifungal drug resistant Aspergillus species, Aspergillus tanneri NIH 1004.</title>
        <authorList>
            <person name="Mounaud S."/>
            <person name="Singh I."/>
            <person name="Joardar V."/>
            <person name="Pakala S."/>
            <person name="Pakala S."/>
            <person name="Venepally P."/>
            <person name="Chung J.K."/>
            <person name="Losada L."/>
            <person name="Nierman W.C."/>
        </authorList>
    </citation>
    <scope>NUCLEOTIDE SEQUENCE [LARGE SCALE GENOMIC DNA]</scope>
    <source>
        <strain evidence="3 4">NIH1004</strain>
    </source>
</reference>
<dbReference type="Proteomes" id="UP000324241">
    <property type="component" value="Unassembled WGS sequence"/>
</dbReference>
<accession>A0A5M9MMF1</accession>
<evidence type="ECO:0000256" key="1">
    <source>
        <dbReference type="SAM" id="MobiDB-lite"/>
    </source>
</evidence>
<dbReference type="AlphaFoldDB" id="A0A5M9MMF1"/>
<protein>
    <submittedName>
        <fullName evidence="3">Uncharacterized protein</fullName>
    </submittedName>
</protein>
<evidence type="ECO:0000256" key="2">
    <source>
        <dbReference type="SAM" id="Phobius"/>
    </source>
</evidence>
<evidence type="ECO:0000313" key="4">
    <source>
        <dbReference type="Proteomes" id="UP000324241"/>
    </source>
</evidence>
<sequence length="230" mass="26563">MFPRWTLPYQRVHTDDSTTSPSSDEKHTRDVDGLAESQPDNPQRSRYLAPLFRNIAYAAVAICIFTMLISLGLYGVLTQKDRKSKNSPSRPCGNSSSEAMSLGCTFDHLTWSWYPPNCPHYANDEFIHAEHWKYYFDPQGRREAVGKEFYKALDTGVDLYTERREHTSHCVFLFLSLGQIIRDATPYPPILVQYEHVLHCSEMVLKALRRDEDWHKIDTHVGNVSYDVVC</sequence>
<dbReference type="RefSeq" id="XP_033426437.1">
    <property type="nucleotide sequence ID" value="XM_033570405.1"/>
</dbReference>